<dbReference type="PANTHER" id="PTHR13696">
    <property type="entry name" value="P-LOOP CONTAINING NUCLEOSIDE TRIPHOSPHATE HYDROLASE"/>
    <property type="match status" value="1"/>
</dbReference>
<dbReference type="PANTHER" id="PTHR13696:SF99">
    <property type="entry name" value="COBYRINIC ACID AC-DIAMIDE SYNTHASE"/>
    <property type="match status" value="1"/>
</dbReference>
<accession>A0A8S5UT55</accession>
<evidence type="ECO:0000259" key="1">
    <source>
        <dbReference type="Pfam" id="PF13614"/>
    </source>
</evidence>
<evidence type="ECO:0000313" key="2">
    <source>
        <dbReference type="EMBL" id="DAF97619.1"/>
    </source>
</evidence>
<dbReference type="EMBL" id="BK016135">
    <property type="protein sequence ID" value="DAF97619.1"/>
    <property type="molecule type" value="Genomic_DNA"/>
</dbReference>
<dbReference type="Gene3D" id="3.40.50.300">
    <property type="entry name" value="P-loop containing nucleotide triphosphate hydrolases"/>
    <property type="match status" value="1"/>
</dbReference>
<reference evidence="2" key="1">
    <citation type="journal article" date="2021" name="Proc. Natl. Acad. Sci. U.S.A.">
        <title>A Catalog of Tens of Thousands of Viruses from Human Metagenomes Reveals Hidden Associations with Chronic Diseases.</title>
        <authorList>
            <person name="Tisza M.J."/>
            <person name="Buck C.B."/>
        </authorList>
    </citation>
    <scope>NUCLEOTIDE SEQUENCE</scope>
    <source>
        <strain evidence="2">Ct4fm14</strain>
    </source>
</reference>
<name>A0A8S5UT55_9CAUD</name>
<dbReference type="SUPFAM" id="SSF52540">
    <property type="entry name" value="P-loop containing nucleoside triphosphate hydrolases"/>
    <property type="match status" value="1"/>
</dbReference>
<dbReference type="Pfam" id="PF13614">
    <property type="entry name" value="AAA_31"/>
    <property type="match status" value="1"/>
</dbReference>
<proteinExistence type="predicted"/>
<feature type="domain" description="AAA" evidence="1">
    <location>
        <begin position="1"/>
        <end position="179"/>
    </location>
</feature>
<protein>
    <submittedName>
        <fullName evidence="2">ParA</fullName>
    </submittedName>
</protein>
<dbReference type="CDD" id="cd02042">
    <property type="entry name" value="ParAB_family"/>
    <property type="match status" value="1"/>
</dbReference>
<sequence length="261" mass="29057">MRTIAIFNLKGGVGKTITTATMAYCLANRHRKRVLVIDGDSQGNLSQYFDVAAEEGRSLVDLLEGNCEPYWEDILTKTLNPRIHIIPSDARMMDADMTSVAKGRCNPRAIEDLRTAIAEDNGMDFLLIDCAPAFNASGIAALRAADDVIIPVRLDTFATDGIRNLTQQVYNMRRANERLRVAGVLVTQWRNTELEREMLRRLPDFGLPVFDRVIRMSEPVPYALSAGENLLVYSPTCAASVDYKRAVQEYLDKLGGGERDA</sequence>
<dbReference type="InterPro" id="IPR027417">
    <property type="entry name" value="P-loop_NTPase"/>
</dbReference>
<dbReference type="InterPro" id="IPR050678">
    <property type="entry name" value="DNA_Partitioning_ATPase"/>
</dbReference>
<organism evidence="2">
    <name type="scientific">Siphoviridae sp. ct4fm14</name>
    <dbReference type="NCBI Taxonomy" id="2825331"/>
    <lineage>
        <taxon>Viruses</taxon>
        <taxon>Duplodnaviria</taxon>
        <taxon>Heunggongvirae</taxon>
        <taxon>Uroviricota</taxon>
        <taxon>Caudoviricetes</taxon>
    </lineage>
</organism>
<dbReference type="InterPro" id="IPR025669">
    <property type="entry name" value="AAA_dom"/>
</dbReference>